<protein>
    <recommendedName>
        <fullName evidence="3">DUF192 domain-containing protein</fullName>
    </recommendedName>
</protein>
<dbReference type="Gene3D" id="2.60.120.1140">
    <property type="entry name" value="Protein of unknown function DUF192"/>
    <property type="match status" value="1"/>
</dbReference>
<evidence type="ECO:0000313" key="2">
    <source>
        <dbReference type="Proteomes" id="UP000245474"/>
    </source>
</evidence>
<evidence type="ECO:0000313" key="1">
    <source>
        <dbReference type="EMBL" id="PWG62511.1"/>
    </source>
</evidence>
<name>A0A2U2MZT7_9GAMM</name>
<sequence length="163" mass="17891">MNWYRRIFLGGLIGAVVLLASQLFPGQTPAQFAGPEAWHAMGHGIVRIQPTGGEPRELPVRIADDARERAQGMQHIPAAAIRQHPIWFDFPEPRVTGWHMRNVRLALDIAYVDAEGVVIGVERMEPGGTGYGTDRPIAAALEVAAGQAERLGIRRGTRLELLE</sequence>
<comment type="caution">
    <text evidence="1">The sequence shown here is derived from an EMBL/GenBank/DDBJ whole genome shotgun (WGS) entry which is preliminary data.</text>
</comment>
<proteinExistence type="predicted"/>
<dbReference type="Proteomes" id="UP000245474">
    <property type="component" value="Unassembled WGS sequence"/>
</dbReference>
<keyword evidence="2" id="KW-1185">Reference proteome</keyword>
<dbReference type="EMBL" id="QFFI01000018">
    <property type="protein sequence ID" value="PWG62511.1"/>
    <property type="molecule type" value="Genomic_DNA"/>
</dbReference>
<dbReference type="AlphaFoldDB" id="A0A2U2MZT7"/>
<organism evidence="1 2">
    <name type="scientific">Sediminicurvatus halobius</name>
    <dbReference type="NCBI Taxonomy" id="2182432"/>
    <lineage>
        <taxon>Bacteria</taxon>
        <taxon>Pseudomonadati</taxon>
        <taxon>Pseudomonadota</taxon>
        <taxon>Gammaproteobacteria</taxon>
        <taxon>Chromatiales</taxon>
        <taxon>Ectothiorhodospiraceae</taxon>
        <taxon>Sediminicurvatus</taxon>
    </lineage>
</organism>
<dbReference type="PANTHER" id="PTHR37953">
    <property type="entry name" value="UPF0127 PROTEIN MJ1496"/>
    <property type="match status" value="1"/>
</dbReference>
<dbReference type="RefSeq" id="WP_109679069.1">
    <property type="nucleotide sequence ID" value="NZ_CP086615.1"/>
</dbReference>
<dbReference type="Pfam" id="PF02643">
    <property type="entry name" value="DUF192"/>
    <property type="match status" value="1"/>
</dbReference>
<reference evidence="1 2" key="1">
    <citation type="submission" date="2018-05" db="EMBL/GenBank/DDBJ databases">
        <title>Spiribacter halobius sp. nov., a moderately halophilic bacterium isolated from marine solar saltern.</title>
        <authorList>
            <person name="Zheng W.-S."/>
            <person name="Lu D.-C."/>
            <person name="Du Z.-J."/>
        </authorList>
    </citation>
    <scope>NUCLEOTIDE SEQUENCE [LARGE SCALE GENOMIC DNA]</scope>
    <source>
        <strain evidence="1 2">E85</strain>
    </source>
</reference>
<gene>
    <name evidence="1" type="ORF">DEM34_12070</name>
</gene>
<evidence type="ECO:0008006" key="3">
    <source>
        <dbReference type="Google" id="ProtNLM"/>
    </source>
</evidence>
<dbReference type="InterPro" id="IPR038695">
    <property type="entry name" value="Saro_0823-like_sf"/>
</dbReference>
<dbReference type="OrthoDB" id="5796728at2"/>
<accession>A0A2U2MZT7</accession>
<dbReference type="InterPro" id="IPR003795">
    <property type="entry name" value="DUF192"/>
</dbReference>
<dbReference type="PANTHER" id="PTHR37953:SF1">
    <property type="entry name" value="UPF0127 PROTEIN MJ1496"/>
    <property type="match status" value="1"/>
</dbReference>